<dbReference type="EMBL" id="MPDM01000006">
    <property type="protein sequence ID" value="OKL48098.1"/>
    <property type="molecule type" value="Genomic_DNA"/>
</dbReference>
<evidence type="ECO:0000256" key="13">
    <source>
        <dbReference type="ARBA" id="ARBA00034808"/>
    </source>
</evidence>
<keyword evidence="8 15" id="KW-0067">ATP-binding</keyword>
<dbReference type="GO" id="GO:0000725">
    <property type="term" value="P:recombinational repair"/>
    <property type="evidence" value="ECO:0007669"/>
    <property type="project" value="TreeGrafter"/>
</dbReference>
<dbReference type="PROSITE" id="PS51198">
    <property type="entry name" value="UVRD_HELICASE_ATP_BIND"/>
    <property type="match status" value="1"/>
</dbReference>
<evidence type="ECO:0000256" key="9">
    <source>
        <dbReference type="ARBA" id="ARBA00023125"/>
    </source>
</evidence>
<comment type="catalytic activity">
    <reaction evidence="14">
        <text>ATP + H2O = ADP + phosphate + H(+)</text>
        <dbReference type="Rhea" id="RHEA:13065"/>
        <dbReference type="ChEBI" id="CHEBI:15377"/>
        <dbReference type="ChEBI" id="CHEBI:15378"/>
        <dbReference type="ChEBI" id="CHEBI:30616"/>
        <dbReference type="ChEBI" id="CHEBI:43474"/>
        <dbReference type="ChEBI" id="CHEBI:456216"/>
        <dbReference type="EC" id="5.6.2.4"/>
    </reaction>
</comment>
<dbReference type="RefSeq" id="WP_075361867.1">
    <property type="nucleotide sequence ID" value="NZ_MPDM01000006.1"/>
</dbReference>
<dbReference type="Proteomes" id="UP000186465">
    <property type="component" value="Unassembled WGS sequence"/>
</dbReference>
<dbReference type="STRING" id="156892.BM477_06465"/>
<dbReference type="InterPro" id="IPR013986">
    <property type="entry name" value="DExx_box_DNA_helicase_dom_sf"/>
</dbReference>
<dbReference type="SUPFAM" id="SSF52540">
    <property type="entry name" value="P-loop containing nucleoside triphosphate hydrolases"/>
    <property type="match status" value="1"/>
</dbReference>
<comment type="similarity">
    <text evidence="1">Belongs to the helicase family. UvrD subfamily.</text>
</comment>
<dbReference type="InterPro" id="IPR038726">
    <property type="entry name" value="PDDEXK_AddAB-type"/>
</dbReference>
<evidence type="ECO:0000256" key="6">
    <source>
        <dbReference type="ARBA" id="ARBA00022806"/>
    </source>
</evidence>
<dbReference type="Gene3D" id="1.10.486.10">
    <property type="entry name" value="PCRA, domain 4"/>
    <property type="match status" value="1"/>
</dbReference>
<dbReference type="PANTHER" id="PTHR11070:SF55">
    <property type="entry name" value="DNA 3'-5' HELICASE"/>
    <property type="match status" value="1"/>
</dbReference>
<evidence type="ECO:0000256" key="10">
    <source>
        <dbReference type="ARBA" id="ARBA00023204"/>
    </source>
</evidence>
<evidence type="ECO:0000256" key="14">
    <source>
        <dbReference type="ARBA" id="ARBA00048988"/>
    </source>
</evidence>
<feature type="binding site" evidence="15">
    <location>
        <begin position="38"/>
        <end position="45"/>
    </location>
    <ligand>
        <name>ATP</name>
        <dbReference type="ChEBI" id="CHEBI:30616"/>
    </ligand>
</feature>
<feature type="domain" description="UvrD-like helicase ATP-binding" evidence="16">
    <location>
        <begin position="17"/>
        <end position="343"/>
    </location>
</feature>
<keyword evidence="9" id="KW-0238">DNA-binding</keyword>
<dbReference type="Gene3D" id="3.40.50.300">
    <property type="entry name" value="P-loop containing nucleotide triphosphate hydrolases"/>
    <property type="match status" value="2"/>
</dbReference>
<gene>
    <name evidence="18" type="ORF">BM477_06465</name>
</gene>
<comment type="caution">
    <text evidence="18">The sequence shown here is derived from an EMBL/GenBank/DDBJ whole genome shotgun (WGS) entry which is preliminary data.</text>
</comment>
<dbReference type="Gene3D" id="3.90.320.10">
    <property type="match status" value="1"/>
</dbReference>
<name>A0A1Q5PM12_9ACTO</name>
<keyword evidence="6 15" id="KW-0347">Helicase</keyword>
<evidence type="ECO:0000256" key="2">
    <source>
        <dbReference type="ARBA" id="ARBA00022722"/>
    </source>
</evidence>
<dbReference type="GO" id="GO:0043138">
    <property type="term" value="F:3'-5' DNA helicase activity"/>
    <property type="evidence" value="ECO:0007669"/>
    <property type="project" value="UniProtKB-EC"/>
</dbReference>
<dbReference type="Pfam" id="PF12705">
    <property type="entry name" value="PDDEXK_1"/>
    <property type="match status" value="1"/>
</dbReference>
<feature type="domain" description="UvrD-like helicase C-terminal" evidence="17">
    <location>
        <begin position="344"/>
        <end position="675"/>
    </location>
</feature>
<evidence type="ECO:0000256" key="12">
    <source>
        <dbReference type="ARBA" id="ARBA00034617"/>
    </source>
</evidence>
<reference evidence="19" key="1">
    <citation type="submission" date="2016-11" db="EMBL/GenBank/DDBJ databases">
        <title>Actinomyces gypaetusis sp. nov. isolated from Gypaetus barbatus in Qinghai Tibet Plateau China.</title>
        <authorList>
            <person name="Meng X."/>
        </authorList>
    </citation>
    <scope>NUCLEOTIDE SEQUENCE [LARGE SCALE GENOMIC DNA]</scope>
    <source>
        <strain evidence="19">DSM 15383</strain>
    </source>
</reference>
<proteinExistence type="inferred from homology"/>
<dbReference type="InterPro" id="IPR011604">
    <property type="entry name" value="PDDEXK-like_dom_sf"/>
</dbReference>
<evidence type="ECO:0000256" key="3">
    <source>
        <dbReference type="ARBA" id="ARBA00022741"/>
    </source>
</evidence>
<evidence type="ECO:0000256" key="5">
    <source>
        <dbReference type="ARBA" id="ARBA00022801"/>
    </source>
</evidence>
<evidence type="ECO:0000259" key="16">
    <source>
        <dbReference type="PROSITE" id="PS51198"/>
    </source>
</evidence>
<keyword evidence="10" id="KW-0234">DNA repair</keyword>
<evidence type="ECO:0000256" key="7">
    <source>
        <dbReference type="ARBA" id="ARBA00022839"/>
    </source>
</evidence>
<evidence type="ECO:0000256" key="1">
    <source>
        <dbReference type="ARBA" id="ARBA00009922"/>
    </source>
</evidence>
<dbReference type="GO" id="GO:0003677">
    <property type="term" value="F:DNA binding"/>
    <property type="evidence" value="ECO:0007669"/>
    <property type="project" value="UniProtKB-KW"/>
</dbReference>
<sequence>MSIKYTPEELAAELGIFAPTPEQKLIIEAPQEPALVVAGAGSGKTETMASRFVYLVANRLASPHQILGLTFTRKAATELRERVMNRLRALEEKGLWAPASEDRILGLQPVVSTYNSYSANLVKEYGYRIGVSPDTTLIGDAHRWMIMEELVRALPYEADGGDFVDRTVNSLTAAALSLASSLGDHSLQPAQARQGINQLIDEMTAGKIYSPAKKIVQDLTTRAALMDVVTSYQDYKLEHGLIDFSDQISLAHQIVTQDASIAAREAGLYTDILLDEFQDTSVIQLDLLASIFAGKSVTAVGDPLQAIYGWRGASSAALETFQARFGGGKEVSNFTLSTSWRNDEAILNVANQVARELRPDSYERAQKEADFEVDVDALRGGGYVQSPQLQPRAANTGGLVEVGYFETEEAEAARVAAWLKGKYDTYQAEAAGDETSSKRVPSTAILCRKRADMGRMQAACQELNLPAAVLGTGGLLGEPIIQDLLAALQVAEDNSRATALLRLLTKWNLGAADIYRLARWARKDRVKGVSAASATIIDVIDSLTGLAAGESADKANEHGRLSDEARQRCLIIAQQIRELRRTAGLSLVDRVRAGIRIFNLDVEAMVNPNESSSMRALDQFLELAQEFMENGSHASLSQFLGWLEVAEKEERGLEGVTPDPVPGAVNILTIHAAKGLEWDFVVVPALNEGDFPGKAAARKADSSMPKQSGWLSGITEMPFPLRGDYQYLPQWQWVEPATAAEEKNTIDSYRQRLGVHALREERRLAYVAFTRARTGMLLTGSYLSARRKTVSRPSTFMTQVLNTAGLRILAAENQEGSFAEPPTEERVEAYQQAKLQEIWPPEATPLQQQSQQVAEKVQQLIGHTDEELNQLLEAALEAAPEEAAEKIQRARHDVKLLLAEQAAQREEQTVTLPLQTTTATSLPSLLADRQRALLNLRRPMPSITTESTHLGNLFHAWVERELRSSASLLDDEPTSLPVVLTEAEGRKLAAWKKIFHQLPLWQTHEAVEVEHEYVTQVGGVNVICRIDAVVKNRENGKIMLVDWKTGRVPKDQEHLFNYAVQLHLYRLAYAKKHQIPLSELEATLVFFGENGRTVSYQELVEKGVLGEDPQARIEAALNGTTTAGEA</sequence>
<dbReference type="EC" id="5.6.2.4" evidence="13"/>
<dbReference type="Pfam" id="PF00580">
    <property type="entry name" value="UvrD-helicase"/>
    <property type="match status" value="1"/>
</dbReference>
<dbReference type="GO" id="GO:0033202">
    <property type="term" value="C:DNA helicase complex"/>
    <property type="evidence" value="ECO:0007669"/>
    <property type="project" value="TreeGrafter"/>
</dbReference>
<dbReference type="GO" id="GO:0004527">
    <property type="term" value="F:exonuclease activity"/>
    <property type="evidence" value="ECO:0007669"/>
    <property type="project" value="UniProtKB-KW"/>
</dbReference>
<keyword evidence="5 15" id="KW-0378">Hydrolase</keyword>
<dbReference type="PROSITE" id="PS51217">
    <property type="entry name" value="UVRD_HELICASE_CTER"/>
    <property type="match status" value="1"/>
</dbReference>
<keyword evidence="3 15" id="KW-0547">Nucleotide-binding</keyword>
<accession>A0A1Q5PM12</accession>
<dbReference type="AlphaFoldDB" id="A0A1Q5PM12"/>
<keyword evidence="19" id="KW-1185">Reference proteome</keyword>
<evidence type="ECO:0000256" key="4">
    <source>
        <dbReference type="ARBA" id="ARBA00022763"/>
    </source>
</evidence>
<organism evidence="18 19">
    <name type="scientific">Boudabousia marimammalium</name>
    <dbReference type="NCBI Taxonomy" id="156892"/>
    <lineage>
        <taxon>Bacteria</taxon>
        <taxon>Bacillati</taxon>
        <taxon>Actinomycetota</taxon>
        <taxon>Actinomycetes</taxon>
        <taxon>Actinomycetales</taxon>
        <taxon>Actinomycetaceae</taxon>
        <taxon>Boudabousia</taxon>
    </lineage>
</organism>
<dbReference type="InterPro" id="IPR014016">
    <property type="entry name" value="UvrD-like_ATP-bd"/>
</dbReference>
<keyword evidence="7" id="KW-0269">Exonuclease</keyword>
<dbReference type="GO" id="GO:0005524">
    <property type="term" value="F:ATP binding"/>
    <property type="evidence" value="ECO:0007669"/>
    <property type="project" value="UniProtKB-UniRule"/>
</dbReference>
<evidence type="ECO:0000256" key="15">
    <source>
        <dbReference type="PROSITE-ProRule" id="PRU00560"/>
    </source>
</evidence>
<dbReference type="SUPFAM" id="SSF52980">
    <property type="entry name" value="Restriction endonuclease-like"/>
    <property type="match status" value="1"/>
</dbReference>
<dbReference type="PANTHER" id="PTHR11070">
    <property type="entry name" value="UVRD / RECB / PCRA DNA HELICASE FAMILY MEMBER"/>
    <property type="match status" value="1"/>
</dbReference>
<dbReference type="OrthoDB" id="4812256at2"/>
<dbReference type="GO" id="GO:0005829">
    <property type="term" value="C:cytosol"/>
    <property type="evidence" value="ECO:0007669"/>
    <property type="project" value="TreeGrafter"/>
</dbReference>
<dbReference type="InterPro" id="IPR000212">
    <property type="entry name" value="DNA_helicase_UvrD/REP"/>
</dbReference>
<dbReference type="InterPro" id="IPR011335">
    <property type="entry name" value="Restrct_endonuc-II-like"/>
</dbReference>
<evidence type="ECO:0000259" key="17">
    <source>
        <dbReference type="PROSITE" id="PS51217"/>
    </source>
</evidence>
<dbReference type="InterPro" id="IPR014017">
    <property type="entry name" value="DNA_helicase_UvrD-like_C"/>
</dbReference>
<evidence type="ECO:0000256" key="8">
    <source>
        <dbReference type="ARBA" id="ARBA00022840"/>
    </source>
</evidence>
<evidence type="ECO:0000313" key="18">
    <source>
        <dbReference type="EMBL" id="OKL48098.1"/>
    </source>
</evidence>
<evidence type="ECO:0000313" key="19">
    <source>
        <dbReference type="Proteomes" id="UP000186465"/>
    </source>
</evidence>
<keyword evidence="4" id="KW-0227">DNA damage</keyword>
<dbReference type="Pfam" id="PF13361">
    <property type="entry name" value="UvrD_C"/>
    <property type="match status" value="1"/>
</dbReference>
<comment type="catalytic activity">
    <reaction evidence="12">
        <text>Couples ATP hydrolysis with the unwinding of duplex DNA by translocating in the 3'-5' direction.</text>
        <dbReference type="EC" id="5.6.2.4"/>
    </reaction>
</comment>
<evidence type="ECO:0000256" key="11">
    <source>
        <dbReference type="ARBA" id="ARBA00023235"/>
    </source>
</evidence>
<protein>
    <recommendedName>
        <fullName evidence="13">DNA 3'-5' helicase</fullName>
        <ecNumber evidence="13">5.6.2.4</ecNumber>
    </recommendedName>
</protein>
<keyword evidence="2" id="KW-0540">Nuclease</keyword>
<dbReference type="CDD" id="cd17932">
    <property type="entry name" value="DEXQc_UvrD"/>
    <property type="match status" value="1"/>
</dbReference>
<keyword evidence="11" id="KW-0413">Isomerase</keyword>
<dbReference type="InterPro" id="IPR027417">
    <property type="entry name" value="P-loop_NTPase"/>
</dbReference>
<dbReference type="Gene3D" id="1.10.10.160">
    <property type="match status" value="1"/>
</dbReference>